<keyword evidence="1" id="KW-0496">Mitochondrion</keyword>
<organism evidence="1">
    <name type="scientific">Lactuca saligna</name>
    <name type="common">Willowleaf lettuce</name>
    <dbReference type="NCBI Taxonomy" id="75948"/>
    <lineage>
        <taxon>Eukaryota</taxon>
        <taxon>Viridiplantae</taxon>
        <taxon>Streptophyta</taxon>
        <taxon>Embryophyta</taxon>
        <taxon>Tracheophyta</taxon>
        <taxon>Spermatophyta</taxon>
        <taxon>Magnoliopsida</taxon>
        <taxon>eudicotyledons</taxon>
        <taxon>Gunneridae</taxon>
        <taxon>Pentapetalae</taxon>
        <taxon>asterids</taxon>
        <taxon>campanulids</taxon>
        <taxon>Asterales</taxon>
        <taxon>Asteraceae</taxon>
        <taxon>Cichorioideae</taxon>
        <taxon>Cichorieae</taxon>
        <taxon>Lactucinae</taxon>
        <taxon>Lactuca</taxon>
    </lineage>
</organism>
<sequence>MSFLVGPTGEIRLP</sequence>
<proteinExistence type="predicted"/>
<accession>A0A8F4XJ21</accession>
<protein>
    <submittedName>
        <fullName evidence="1">Uncharacterized protein</fullName>
    </submittedName>
</protein>
<reference evidence="1" key="1">
    <citation type="submission" date="2021-05" db="EMBL/GenBank/DDBJ databases">
        <title>Sequence of the mitochondrial genome of Lactuca virosa suggests an unexpected role in Lactuca sativa's domestication.</title>
        <authorList>
            <person name="Fertet A."/>
            <person name="Graindorge S."/>
            <person name="Koechler S."/>
            <person name="De Boer G.-J."/>
            <person name="Guilloteau-Fonteny E."/>
            <person name="Gualberto J.M."/>
        </authorList>
    </citation>
    <scope>NUCLEOTIDE SEQUENCE</scope>
    <source>
        <strain evidence="1">LAC008020</strain>
    </source>
</reference>
<name>A0A8F4XJ21_LACSI</name>
<geneLocation type="mitochondrion" evidence="1"/>
<evidence type="ECO:0000313" key="1">
    <source>
        <dbReference type="EMBL" id="QXI86797.1"/>
    </source>
</evidence>
<dbReference type="EMBL" id="MZ159956">
    <property type="protein sequence ID" value="QXI86797.1"/>
    <property type="molecule type" value="Genomic_DNA"/>
</dbReference>